<dbReference type="EMBL" id="CP099468">
    <property type="protein sequence ID" value="USQ85960.1"/>
    <property type="molecule type" value="Genomic_DNA"/>
</dbReference>
<accession>A0ABY4ZAH9</accession>
<keyword evidence="3" id="KW-1185">Reference proteome</keyword>
<feature type="compositionally biased region" description="Pro residues" evidence="1">
    <location>
        <begin position="124"/>
        <end position="142"/>
    </location>
</feature>
<sequence length="142" mass="14724">MSVLFCPAGSATCGRGSRGYTDPTGFTLGTFITTMRDAAKTGCLDADLDALGMIWDKHDAAWRSRLAAAADYNRAHCHLSVPATTPVGAWPEPCPRRRPDRAGPTGASRTARTGTASTTCCAPTSPPAPTRPPSPAPPSSPV</sequence>
<evidence type="ECO:0000313" key="2">
    <source>
        <dbReference type="EMBL" id="USQ85960.1"/>
    </source>
</evidence>
<dbReference type="Proteomes" id="UP001056374">
    <property type="component" value="Chromosome"/>
</dbReference>
<evidence type="ECO:0000256" key="1">
    <source>
        <dbReference type="SAM" id="MobiDB-lite"/>
    </source>
</evidence>
<feature type="region of interest" description="Disordered" evidence="1">
    <location>
        <begin position="83"/>
        <end position="142"/>
    </location>
</feature>
<name>A0ABY4ZAH9_9ACTN</name>
<gene>
    <name evidence="2" type="ORF">NFX46_20885</name>
</gene>
<evidence type="ECO:0000313" key="3">
    <source>
        <dbReference type="Proteomes" id="UP001056374"/>
    </source>
</evidence>
<proteinExistence type="predicted"/>
<feature type="compositionally biased region" description="Low complexity" evidence="1">
    <location>
        <begin position="105"/>
        <end position="123"/>
    </location>
</feature>
<reference evidence="2" key="1">
    <citation type="submission" date="2022-06" db="EMBL/GenBank/DDBJ databases">
        <title>Complete genome sequence of soil microorganisms Streptomyces sp. Qhu-M197 isolated from Alpine meadows habitats on the Tibetan Plateau.</title>
        <authorList>
            <person name="Zhang B."/>
            <person name="Xiang X."/>
            <person name="Fan J."/>
        </authorList>
    </citation>
    <scope>NUCLEOTIDE SEQUENCE</scope>
    <source>
        <strain evidence="2">Qhu-M197</strain>
    </source>
</reference>
<dbReference type="RefSeq" id="WP_252551237.1">
    <property type="nucleotide sequence ID" value="NZ_CP099468.1"/>
</dbReference>
<protein>
    <submittedName>
        <fullName evidence="2">Helicase associated domain-containing protein</fullName>
    </submittedName>
</protein>
<organism evidence="2 3">
    <name type="scientific">Streptomyces phaeoluteigriseus</name>
    <dbReference type="NCBI Taxonomy" id="114686"/>
    <lineage>
        <taxon>Bacteria</taxon>
        <taxon>Bacillati</taxon>
        <taxon>Actinomycetota</taxon>
        <taxon>Actinomycetes</taxon>
        <taxon>Kitasatosporales</taxon>
        <taxon>Streptomycetaceae</taxon>
        <taxon>Streptomyces</taxon>
        <taxon>Streptomyces aurantiacus group</taxon>
    </lineage>
</organism>